<comment type="caution">
    <text evidence="2">The sequence shown here is derived from an EMBL/GenBank/DDBJ whole genome shotgun (WGS) entry which is preliminary data.</text>
</comment>
<dbReference type="Pfam" id="PF13091">
    <property type="entry name" value="PLDc_2"/>
    <property type="match status" value="1"/>
</dbReference>
<keyword evidence="3" id="KW-1185">Reference proteome</keyword>
<dbReference type="STRING" id="1447883.A0A2B7YAU7"/>
<dbReference type="CDD" id="cd00138">
    <property type="entry name" value="PLDc_SF"/>
    <property type="match status" value="1"/>
</dbReference>
<feature type="domain" description="PLD phosphodiesterase" evidence="1">
    <location>
        <begin position="396"/>
        <end position="423"/>
    </location>
</feature>
<dbReference type="InterPro" id="IPR001736">
    <property type="entry name" value="PLipase_D/transphosphatidylase"/>
</dbReference>
<sequence length="476" mass="53388">MTLARSIHAWLDELATGYDPVAGAASTLPPDSLVSSSSVTSFVIGTGTDIFSLLQPELETAEEEIIFVTCFWAKSSSLRKLCDSLKALSTKALQRGSKKIKVRICFSSLSLLQKLFHTRSPLGRVYPPSTWVKKLGLPKPEDLTGLDITVKSKFLLPFGVMHPKFIIIDKKIVLIPSCNVSWEPWFEGCVKLSGSIVLRFHHFWQSFWEGESQSLNTGDEESPRVVFDIRDQTPPSIGSVTSSFRIVSIDSYEPIPTILLPSGHHINPHFRPWPWQSVPPPPHTPLNTFLLHMFSKARKEIYIQTPNITSPSVLNALLDCLKGGVNVKILTNDRLMVLEQLVTAGTTTSRCIKRLIRHYEKETQSMDEETGLPGQLGVFYWQPERSPHITNDELCTAQRSHLKITIVDMEVTILGSGNMDRASWFTSQELGVALFSADFARNIWVEGILPSMIKNCRYRYTSNGFVMDPLGNNQEN</sequence>
<dbReference type="EMBL" id="PDNA01000059">
    <property type="protein sequence ID" value="PGH18181.1"/>
    <property type="molecule type" value="Genomic_DNA"/>
</dbReference>
<organism evidence="2 3">
    <name type="scientific">Polytolypa hystricis (strain UAMH7299)</name>
    <dbReference type="NCBI Taxonomy" id="1447883"/>
    <lineage>
        <taxon>Eukaryota</taxon>
        <taxon>Fungi</taxon>
        <taxon>Dikarya</taxon>
        <taxon>Ascomycota</taxon>
        <taxon>Pezizomycotina</taxon>
        <taxon>Eurotiomycetes</taxon>
        <taxon>Eurotiomycetidae</taxon>
        <taxon>Onygenales</taxon>
        <taxon>Onygenales incertae sedis</taxon>
        <taxon>Polytolypa</taxon>
    </lineage>
</organism>
<dbReference type="SMART" id="SM00155">
    <property type="entry name" value="PLDc"/>
    <property type="match status" value="2"/>
</dbReference>
<accession>A0A2B7YAU7</accession>
<dbReference type="GO" id="GO:0032049">
    <property type="term" value="P:cardiolipin biosynthetic process"/>
    <property type="evidence" value="ECO:0007669"/>
    <property type="project" value="UniProtKB-ARBA"/>
</dbReference>
<protein>
    <recommendedName>
        <fullName evidence="1">PLD phosphodiesterase domain-containing protein</fullName>
    </recommendedName>
</protein>
<proteinExistence type="predicted"/>
<evidence type="ECO:0000313" key="3">
    <source>
        <dbReference type="Proteomes" id="UP000224634"/>
    </source>
</evidence>
<dbReference type="PANTHER" id="PTHR21248">
    <property type="entry name" value="CARDIOLIPIN SYNTHASE"/>
    <property type="match status" value="1"/>
</dbReference>
<dbReference type="OrthoDB" id="9997422at2759"/>
<name>A0A2B7YAU7_POLH7</name>
<reference evidence="2 3" key="1">
    <citation type="submission" date="2017-10" db="EMBL/GenBank/DDBJ databases">
        <title>Comparative genomics in systemic dimorphic fungi from Ajellomycetaceae.</title>
        <authorList>
            <person name="Munoz J.F."/>
            <person name="Mcewen J.G."/>
            <person name="Clay O.K."/>
            <person name="Cuomo C.A."/>
        </authorList>
    </citation>
    <scope>NUCLEOTIDE SEQUENCE [LARGE SCALE GENOMIC DNA]</scope>
    <source>
        <strain evidence="2 3">UAMH7299</strain>
    </source>
</reference>
<dbReference type="SUPFAM" id="SSF56024">
    <property type="entry name" value="Phospholipase D/nuclease"/>
    <property type="match status" value="2"/>
</dbReference>
<dbReference type="AlphaFoldDB" id="A0A2B7YAU7"/>
<dbReference type="PROSITE" id="PS50035">
    <property type="entry name" value="PLD"/>
    <property type="match status" value="2"/>
</dbReference>
<evidence type="ECO:0000259" key="1">
    <source>
        <dbReference type="PROSITE" id="PS50035"/>
    </source>
</evidence>
<dbReference type="GO" id="GO:0030572">
    <property type="term" value="F:phosphatidyltransferase activity"/>
    <property type="evidence" value="ECO:0007669"/>
    <property type="project" value="UniProtKB-ARBA"/>
</dbReference>
<evidence type="ECO:0000313" key="2">
    <source>
        <dbReference type="EMBL" id="PGH18181.1"/>
    </source>
</evidence>
<dbReference type="Proteomes" id="UP000224634">
    <property type="component" value="Unassembled WGS sequence"/>
</dbReference>
<dbReference type="PANTHER" id="PTHR21248:SF11">
    <property type="entry name" value="PLD PHOSPHODIESTERASE DOMAIN-CONTAINING PROTEIN"/>
    <property type="match status" value="1"/>
</dbReference>
<feature type="domain" description="PLD phosphodiesterase" evidence="1">
    <location>
        <begin position="157"/>
        <end position="184"/>
    </location>
</feature>
<dbReference type="InterPro" id="IPR025202">
    <property type="entry name" value="PLD-like_dom"/>
</dbReference>
<dbReference type="Gene3D" id="3.30.870.10">
    <property type="entry name" value="Endonuclease Chain A"/>
    <property type="match status" value="2"/>
</dbReference>
<gene>
    <name evidence="2" type="ORF">AJ80_04568</name>
</gene>